<dbReference type="RefSeq" id="WP_166314890.1">
    <property type="nucleotide sequence ID" value="NZ_CP049866.1"/>
</dbReference>
<gene>
    <name evidence="5" type="ORF">G7071_03365</name>
</gene>
<dbReference type="PANTHER" id="PTHR10668:SF105">
    <property type="entry name" value="DEHYDROGENASE-RELATED"/>
    <property type="match status" value="1"/>
</dbReference>
<dbReference type="PANTHER" id="PTHR10668">
    <property type="entry name" value="PHYTOENE DEHYDROGENASE"/>
    <property type="match status" value="1"/>
</dbReference>
<dbReference type="EMBL" id="CP049866">
    <property type="protein sequence ID" value="QIK74613.1"/>
    <property type="molecule type" value="Genomic_DNA"/>
</dbReference>
<sequence>MSWDAVVVGAGPNGLVAANRLLDAGWSVLVLEAQPDVGGAVRSDRDVHPDFVHDTFSAFYPLAATSPTIASFGLEDHGLVWRHAPAVLGHPLPDGSWAVLHRDREATASGLEALCPGDGQAWLDLCAQWDRVGPHLVGALLKPFPPVRHGVGMLAALRHVGGLDFVKTLLTPAGEMVRDRFGGEAARLLVAGNAAHADIPLDAPGSGLMGLLLAMLGQTVGFPVPEGGAGELTQALARRFRAGGGEIRTDAEVVHVEVADKRAVAVRTADGERHAARRAVVADVLAPALYLRLLDAGDLPDRFLASLRRFQLDPGTVKVDWALDGPIPWTGAPDLACGTVHVADSVDDMTRAMSQVHAGAIPASPFMLTGQMTASDPTRSLAGTESFWAYTHVPQRTRSGDAGDGGIRGVWDHDDCERFADRMQARLERLAPGFADRVVARRVLGPREMEARNANLVGGALNGGTAQLHQQLVFRPVPGLGRAETPVRGLYLGSASAHPGGGVHGACGDNAARAALAHDRVRGLLPGRR</sequence>
<protein>
    <recommendedName>
        <fullName evidence="3">Pyridine nucleotide-disulfide oxidoreductase domain-containing protein 2</fullName>
    </recommendedName>
</protein>
<evidence type="ECO:0000256" key="1">
    <source>
        <dbReference type="ARBA" id="ARBA00037217"/>
    </source>
</evidence>
<organism evidence="5 6">
    <name type="scientific">Nocardioides piscis</name>
    <dbReference type="NCBI Taxonomy" id="2714938"/>
    <lineage>
        <taxon>Bacteria</taxon>
        <taxon>Bacillati</taxon>
        <taxon>Actinomycetota</taxon>
        <taxon>Actinomycetes</taxon>
        <taxon>Propionibacteriales</taxon>
        <taxon>Nocardioidaceae</taxon>
        <taxon>Nocardioides</taxon>
    </lineage>
</organism>
<dbReference type="InterPro" id="IPR036188">
    <property type="entry name" value="FAD/NAD-bd_sf"/>
</dbReference>
<evidence type="ECO:0000256" key="3">
    <source>
        <dbReference type="ARBA" id="ARBA00040298"/>
    </source>
</evidence>
<comment type="subunit">
    <text evidence="2">Interacts with COX5B; this interaction may contribute to localize PYROXD2 to the inner face of the inner mitochondrial membrane.</text>
</comment>
<dbReference type="KEGG" id="npi:G7071_03365"/>
<evidence type="ECO:0000259" key="4">
    <source>
        <dbReference type="Pfam" id="PF01593"/>
    </source>
</evidence>
<accession>A0A6G7YCU1</accession>
<dbReference type="PRINTS" id="PR00411">
    <property type="entry name" value="PNDRDTASEI"/>
</dbReference>
<dbReference type="AlphaFoldDB" id="A0A6G7YCU1"/>
<proteinExistence type="predicted"/>
<dbReference type="SUPFAM" id="SSF51905">
    <property type="entry name" value="FAD/NAD(P)-binding domain"/>
    <property type="match status" value="1"/>
</dbReference>
<evidence type="ECO:0000313" key="6">
    <source>
        <dbReference type="Proteomes" id="UP000502035"/>
    </source>
</evidence>
<comment type="function">
    <text evidence="1">Probable oxidoreductase that may play a role as regulator of mitochondrial function.</text>
</comment>
<keyword evidence="6" id="KW-1185">Reference proteome</keyword>
<dbReference type="InterPro" id="IPR002937">
    <property type="entry name" value="Amino_oxidase"/>
</dbReference>
<reference evidence="5 6" key="1">
    <citation type="submission" date="2020-03" db="EMBL/GenBank/DDBJ databases">
        <title>Nocardioides sp. nov., isolated from fish.</title>
        <authorList>
            <person name="Hyun D.-W."/>
            <person name="Bae J.-W."/>
        </authorList>
    </citation>
    <scope>NUCLEOTIDE SEQUENCE [LARGE SCALE GENOMIC DNA]</scope>
    <source>
        <strain evidence="5 6">HDW12A</strain>
    </source>
</reference>
<dbReference type="Gene3D" id="3.50.50.60">
    <property type="entry name" value="FAD/NAD(P)-binding domain"/>
    <property type="match status" value="2"/>
</dbReference>
<evidence type="ECO:0000313" key="5">
    <source>
        <dbReference type="EMBL" id="QIK74613.1"/>
    </source>
</evidence>
<dbReference type="Pfam" id="PF01593">
    <property type="entry name" value="Amino_oxidase"/>
    <property type="match status" value="1"/>
</dbReference>
<name>A0A6G7YCU1_9ACTN</name>
<feature type="domain" description="Amine oxidase" evidence="4">
    <location>
        <begin position="14"/>
        <end position="310"/>
    </location>
</feature>
<dbReference type="Proteomes" id="UP000502035">
    <property type="component" value="Chromosome"/>
</dbReference>
<dbReference type="GO" id="GO:0016491">
    <property type="term" value="F:oxidoreductase activity"/>
    <property type="evidence" value="ECO:0007669"/>
    <property type="project" value="InterPro"/>
</dbReference>
<evidence type="ECO:0000256" key="2">
    <source>
        <dbReference type="ARBA" id="ARBA00038825"/>
    </source>
</evidence>